<keyword evidence="1" id="KW-1133">Transmembrane helix</keyword>
<dbReference type="InterPro" id="IPR038750">
    <property type="entry name" value="YczE/YyaS-like"/>
</dbReference>
<feature type="transmembrane region" description="Helical" evidence="1">
    <location>
        <begin position="95"/>
        <end position="116"/>
    </location>
</feature>
<evidence type="ECO:0000313" key="3">
    <source>
        <dbReference type="Proteomes" id="UP000030361"/>
    </source>
</evidence>
<keyword evidence="1" id="KW-0812">Transmembrane</keyword>
<dbReference type="RefSeq" id="WP_052127816.1">
    <property type="nucleotide sequence ID" value="NZ_CP018906.1"/>
</dbReference>
<feature type="transmembrane region" description="Helical" evidence="1">
    <location>
        <begin position="122"/>
        <end position="143"/>
    </location>
</feature>
<name>A0A1S6QIA3_9LACO</name>
<feature type="transmembrane region" description="Helical" evidence="1">
    <location>
        <begin position="177"/>
        <end position="200"/>
    </location>
</feature>
<dbReference type="AlphaFoldDB" id="A0A1S6QIA3"/>
<feature type="transmembrane region" description="Helical" evidence="1">
    <location>
        <begin position="21"/>
        <end position="42"/>
    </location>
</feature>
<gene>
    <name evidence="2" type="ORF">PL11_005035</name>
</gene>
<proteinExistence type="predicted"/>
<reference evidence="2 3" key="1">
    <citation type="journal article" date="2015" name="Genome Announc.">
        <title>Genome Sequence of Lactobacillus curieae CCTCC M 2011381T, a Novel Producer of Gamma-aminobutyric Acid.</title>
        <authorList>
            <person name="Wang Y."/>
            <person name="Wang Y."/>
            <person name="Lang C."/>
            <person name="Wei D."/>
            <person name="Xu P."/>
            <person name="Xie J."/>
        </authorList>
    </citation>
    <scope>NUCLEOTIDE SEQUENCE [LARGE SCALE GENOMIC DNA]</scope>
    <source>
        <strain evidence="2 3">CCTCC M 2011381</strain>
    </source>
</reference>
<dbReference type="KEGG" id="lcu:PL11_005035"/>
<dbReference type="Pfam" id="PF19700">
    <property type="entry name" value="DUF6198"/>
    <property type="match status" value="1"/>
</dbReference>
<keyword evidence="1" id="KW-0472">Membrane</keyword>
<evidence type="ECO:0000313" key="2">
    <source>
        <dbReference type="EMBL" id="AQW21337.1"/>
    </source>
</evidence>
<feature type="transmembrane region" description="Helical" evidence="1">
    <location>
        <begin position="62"/>
        <end position="83"/>
    </location>
</feature>
<sequence length="226" mass="25279">MDKDMDVKMQPVAKRDKAVILTNKTIMSFVGILILSMGESFLQAANLGMDPFTGVNIGFSNLLHMGLGNFQLIMNLIIFLFVVFANRKMIGIGTVLNMVLVGYEIQFFSGIYSSVFGTVHSLPLQIVNALIGLIIFTFGASMYMMAQIGVAPYDGVAPILSEWFHVRYRVVRIIQDIIFMAIAFFVGGPFGFVTIIIAFFTGPLIEFWNDNVNKKIFNKIQSYKSR</sequence>
<dbReference type="EMBL" id="CP018906">
    <property type="protein sequence ID" value="AQW21337.1"/>
    <property type="molecule type" value="Genomic_DNA"/>
</dbReference>
<evidence type="ECO:0000256" key="1">
    <source>
        <dbReference type="SAM" id="Phobius"/>
    </source>
</evidence>
<accession>A0A1S6QIA3</accession>
<dbReference type="Proteomes" id="UP000030361">
    <property type="component" value="Chromosome"/>
</dbReference>
<dbReference type="PANTHER" id="PTHR40078">
    <property type="entry name" value="INTEGRAL MEMBRANE PROTEIN-RELATED"/>
    <property type="match status" value="1"/>
</dbReference>
<organism evidence="2 3">
    <name type="scientific">Lentilactobacillus curieae</name>
    <dbReference type="NCBI Taxonomy" id="1138822"/>
    <lineage>
        <taxon>Bacteria</taxon>
        <taxon>Bacillati</taxon>
        <taxon>Bacillota</taxon>
        <taxon>Bacilli</taxon>
        <taxon>Lactobacillales</taxon>
        <taxon>Lactobacillaceae</taxon>
        <taxon>Lentilactobacillus</taxon>
    </lineage>
</organism>
<dbReference type="PANTHER" id="PTHR40078:SF1">
    <property type="entry name" value="INTEGRAL MEMBRANE PROTEIN"/>
    <property type="match status" value="1"/>
</dbReference>
<protein>
    <recommendedName>
        <fullName evidence="4">Integral membrane protein</fullName>
    </recommendedName>
</protein>
<keyword evidence="3" id="KW-1185">Reference proteome</keyword>
<evidence type="ECO:0008006" key="4">
    <source>
        <dbReference type="Google" id="ProtNLM"/>
    </source>
</evidence>